<feature type="non-terminal residue" evidence="2">
    <location>
        <position position="1"/>
    </location>
</feature>
<gene>
    <name evidence="2" type="ORF">CRG98_006140</name>
</gene>
<proteinExistence type="predicted"/>
<organism evidence="2 3">
    <name type="scientific">Punica granatum</name>
    <name type="common">Pomegranate</name>
    <dbReference type="NCBI Taxonomy" id="22663"/>
    <lineage>
        <taxon>Eukaryota</taxon>
        <taxon>Viridiplantae</taxon>
        <taxon>Streptophyta</taxon>
        <taxon>Embryophyta</taxon>
        <taxon>Tracheophyta</taxon>
        <taxon>Spermatophyta</taxon>
        <taxon>Magnoliopsida</taxon>
        <taxon>eudicotyledons</taxon>
        <taxon>Gunneridae</taxon>
        <taxon>Pentapetalae</taxon>
        <taxon>rosids</taxon>
        <taxon>malvids</taxon>
        <taxon>Myrtales</taxon>
        <taxon>Lythraceae</taxon>
        <taxon>Punica</taxon>
    </lineage>
</organism>
<evidence type="ECO:0000256" key="1">
    <source>
        <dbReference type="SAM" id="MobiDB-lite"/>
    </source>
</evidence>
<comment type="caution">
    <text evidence="2">The sequence shown here is derived from an EMBL/GenBank/DDBJ whole genome shotgun (WGS) entry which is preliminary data.</text>
</comment>
<evidence type="ECO:0000313" key="3">
    <source>
        <dbReference type="Proteomes" id="UP000233551"/>
    </source>
</evidence>
<protein>
    <submittedName>
        <fullName evidence="2">Uncharacterized protein</fullName>
    </submittedName>
</protein>
<feature type="compositionally biased region" description="Basic and acidic residues" evidence="1">
    <location>
        <begin position="1"/>
        <end position="14"/>
    </location>
</feature>
<name>A0A2I0KYL2_PUNGR</name>
<sequence>TQKKGEDLMRERDLLFPPGLGRNSAVQRQSRAKSEADRGTQPIANSQDAGVRSIGISSGVAVEMIEQETLEISRMETILGLHSDCKLVDWRM</sequence>
<feature type="region of interest" description="Disordered" evidence="1">
    <location>
        <begin position="1"/>
        <end position="50"/>
    </location>
</feature>
<dbReference type="AlphaFoldDB" id="A0A2I0KYL2"/>
<dbReference type="EMBL" id="PGOL01000272">
    <property type="protein sequence ID" value="PKI73559.1"/>
    <property type="molecule type" value="Genomic_DNA"/>
</dbReference>
<accession>A0A2I0KYL2</accession>
<dbReference type="Proteomes" id="UP000233551">
    <property type="component" value="Unassembled WGS sequence"/>
</dbReference>
<keyword evidence="3" id="KW-1185">Reference proteome</keyword>
<reference evidence="2 3" key="1">
    <citation type="submission" date="2017-11" db="EMBL/GenBank/DDBJ databases">
        <title>De-novo sequencing of pomegranate (Punica granatum L.) genome.</title>
        <authorList>
            <person name="Akparov Z."/>
            <person name="Amiraslanov A."/>
            <person name="Hajiyeva S."/>
            <person name="Abbasov M."/>
            <person name="Kaur K."/>
            <person name="Hamwieh A."/>
            <person name="Solovyev V."/>
            <person name="Salamov A."/>
            <person name="Braich B."/>
            <person name="Kosarev P."/>
            <person name="Mahmoud A."/>
            <person name="Hajiyev E."/>
            <person name="Babayeva S."/>
            <person name="Izzatullayeva V."/>
            <person name="Mammadov A."/>
            <person name="Mammadov A."/>
            <person name="Sharifova S."/>
            <person name="Ojaghi J."/>
            <person name="Eynullazada K."/>
            <person name="Bayramov B."/>
            <person name="Abdulazimova A."/>
            <person name="Shahmuradov I."/>
        </authorList>
    </citation>
    <scope>NUCLEOTIDE SEQUENCE [LARGE SCALE GENOMIC DNA]</scope>
    <source>
        <strain evidence="3">cv. AG2017</strain>
        <tissue evidence="2">Leaf</tissue>
    </source>
</reference>
<evidence type="ECO:0000313" key="2">
    <source>
        <dbReference type="EMBL" id="PKI73559.1"/>
    </source>
</evidence>